<keyword evidence="1" id="KW-1133">Transmembrane helix</keyword>
<dbReference type="PANTHER" id="PTHR37159">
    <property type="entry name" value="GH11867P"/>
    <property type="match status" value="1"/>
</dbReference>
<comment type="caution">
    <text evidence="2">The sequence shown here is derived from an EMBL/GenBank/DDBJ whole genome shotgun (WGS) entry which is preliminary data.</text>
</comment>
<keyword evidence="3" id="KW-1185">Reference proteome</keyword>
<proteinExistence type="predicted"/>
<dbReference type="Proteomes" id="UP001562425">
    <property type="component" value="Unassembled WGS sequence"/>
</dbReference>
<dbReference type="AlphaFoldDB" id="A0ABD1DCS6"/>
<name>A0ABD1DCS6_CULPP</name>
<protein>
    <submittedName>
        <fullName evidence="2">Uncharacterized protein</fullName>
    </submittedName>
</protein>
<keyword evidence="1" id="KW-0812">Transmembrane</keyword>
<dbReference type="EMBL" id="JBEHCU010006279">
    <property type="protein sequence ID" value="KAL1397482.1"/>
    <property type="molecule type" value="Genomic_DNA"/>
</dbReference>
<organism evidence="2 3">
    <name type="scientific">Culex pipiens pipiens</name>
    <name type="common">Northern house mosquito</name>
    <dbReference type="NCBI Taxonomy" id="38569"/>
    <lineage>
        <taxon>Eukaryota</taxon>
        <taxon>Metazoa</taxon>
        <taxon>Ecdysozoa</taxon>
        <taxon>Arthropoda</taxon>
        <taxon>Hexapoda</taxon>
        <taxon>Insecta</taxon>
        <taxon>Pterygota</taxon>
        <taxon>Neoptera</taxon>
        <taxon>Endopterygota</taxon>
        <taxon>Diptera</taxon>
        <taxon>Nematocera</taxon>
        <taxon>Culicoidea</taxon>
        <taxon>Culicidae</taxon>
        <taxon>Culicinae</taxon>
        <taxon>Culicini</taxon>
        <taxon>Culex</taxon>
        <taxon>Culex</taxon>
    </lineage>
</organism>
<dbReference type="PANTHER" id="PTHR37159:SF1">
    <property type="entry name" value="GH11867P"/>
    <property type="match status" value="1"/>
</dbReference>
<reference evidence="2 3" key="1">
    <citation type="submission" date="2024-05" db="EMBL/GenBank/DDBJ databases">
        <title>Culex pipiens pipiens assembly and annotation.</title>
        <authorList>
            <person name="Alout H."/>
            <person name="Durand T."/>
        </authorList>
    </citation>
    <scope>NUCLEOTIDE SEQUENCE [LARGE SCALE GENOMIC DNA]</scope>
    <source>
        <strain evidence="2">HA-2024</strain>
        <tissue evidence="2">Whole body</tissue>
    </source>
</reference>
<sequence length="119" mass="13682">MRSGTSKSENPNQRYIENLLNDAGKIPVDADVDTYEMHYPPWFDEEKFKRGQQFYTTNRACMLTAGLCGLIAVLAIPTSLEVLIFTGRSSTPLKAYRRYVQTIRHTMNWYEEQLVPGSK</sequence>
<feature type="transmembrane region" description="Helical" evidence="1">
    <location>
        <begin position="60"/>
        <end position="80"/>
    </location>
</feature>
<accession>A0ABD1DCS6</accession>
<evidence type="ECO:0000256" key="1">
    <source>
        <dbReference type="SAM" id="Phobius"/>
    </source>
</evidence>
<gene>
    <name evidence="2" type="ORF">pipiens_009729</name>
</gene>
<evidence type="ECO:0000313" key="2">
    <source>
        <dbReference type="EMBL" id="KAL1397482.1"/>
    </source>
</evidence>
<evidence type="ECO:0000313" key="3">
    <source>
        <dbReference type="Proteomes" id="UP001562425"/>
    </source>
</evidence>
<keyword evidence="1" id="KW-0472">Membrane</keyword>